<name>A0A9P6J0L1_9FUNG</name>
<dbReference type="SUPFAM" id="SSF52047">
    <property type="entry name" value="RNI-like"/>
    <property type="match status" value="1"/>
</dbReference>
<gene>
    <name evidence="1" type="ORF">BGZ65_002632</name>
</gene>
<accession>A0A9P6J0L1</accession>
<keyword evidence="2" id="KW-1185">Reference proteome</keyword>
<dbReference type="OrthoDB" id="10476130at2759"/>
<proteinExistence type="predicted"/>
<dbReference type="AlphaFoldDB" id="A0A9P6J0L1"/>
<reference evidence="1" key="1">
    <citation type="journal article" date="2020" name="Fungal Divers.">
        <title>Resolving the Mortierellaceae phylogeny through synthesis of multi-gene phylogenetics and phylogenomics.</title>
        <authorList>
            <person name="Vandepol N."/>
            <person name="Liber J."/>
            <person name="Desiro A."/>
            <person name="Na H."/>
            <person name="Kennedy M."/>
            <person name="Barry K."/>
            <person name="Grigoriev I.V."/>
            <person name="Miller A.N."/>
            <person name="O'Donnell K."/>
            <person name="Stajich J.E."/>
            <person name="Bonito G."/>
        </authorList>
    </citation>
    <scope>NUCLEOTIDE SEQUENCE</scope>
    <source>
        <strain evidence="1">MES-2147</strain>
    </source>
</reference>
<organism evidence="1 2">
    <name type="scientific">Modicella reniformis</name>
    <dbReference type="NCBI Taxonomy" id="1440133"/>
    <lineage>
        <taxon>Eukaryota</taxon>
        <taxon>Fungi</taxon>
        <taxon>Fungi incertae sedis</taxon>
        <taxon>Mucoromycota</taxon>
        <taxon>Mortierellomycotina</taxon>
        <taxon>Mortierellomycetes</taxon>
        <taxon>Mortierellales</taxon>
        <taxon>Mortierellaceae</taxon>
        <taxon>Modicella</taxon>
    </lineage>
</organism>
<dbReference type="Proteomes" id="UP000749646">
    <property type="component" value="Unassembled WGS sequence"/>
</dbReference>
<comment type="caution">
    <text evidence="1">The sequence shown here is derived from an EMBL/GenBank/DDBJ whole genome shotgun (WGS) entry which is preliminary data.</text>
</comment>
<dbReference type="EMBL" id="JAAAHW010006677">
    <property type="protein sequence ID" value="KAF9956537.1"/>
    <property type="molecule type" value="Genomic_DNA"/>
</dbReference>
<evidence type="ECO:0000313" key="1">
    <source>
        <dbReference type="EMBL" id="KAF9956537.1"/>
    </source>
</evidence>
<dbReference type="InterPro" id="IPR032675">
    <property type="entry name" value="LRR_dom_sf"/>
</dbReference>
<protein>
    <submittedName>
        <fullName evidence="1">Uncharacterized protein</fullName>
    </submittedName>
</protein>
<feature type="non-terminal residue" evidence="1">
    <location>
        <position position="468"/>
    </location>
</feature>
<dbReference type="Gene3D" id="3.80.10.10">
    <property type="entry name" value="Ribonuclease Inhibitor"/>
    <property type="match status" value="1"/>
</dbReference>
<sequence>MPKLFLIAPPLGDPFAKGTYQPFRILTPCQGPSLLPCGTEDSIHLTAHEGFTIKNPRSFVHGSRNVISTLNAVKDYVFLGASAAASSNGVFLNPAAVISGPLARLHQTAQNRVHLKNAGLDPLDYYSKQRVVDNGQITAMKTIFQSANYNLSQNMFEVRPIVVERTTKWVCEECYQQLSHGDSILVDHLVSLKEYADLMTSRRELVDVTLRCSASVSIFTRAVQSNSRIRKVIIRVESGYFQTPERQRSSSQYSTIKNQFDDLGKALSGLPLTSIEIYGDRDCGTVFSGLQRALKCNELEAILIKNIPQFLSGLDVTGHSNKLTTLVLDGVYINTMDTAHNLTKILVTNSDLRILRLSRSELTMDTLQILESNERVRKRFTKLTHLNISNNNFGYPTAVTLVNMTLQSDNLTHLSIAGSPGITDVGCNVILDSLLRSRPGDRRLEAIVTDGTGISDDTATRMDCIRKS</sequence>
<evidence type="ECO:0000313" key="2">
    <source>
        <dbReference type="Proteomes" id="UP000749646"/>
    </source>
</evidence>